<keyword evidence="2" id="KW-1185">Reference proteome</keyword>
<organism evidence="1 2">
    <name type="scientific">Vitis vinifera</name>
    <name type="common">Grape</name>
    <dbReference type="NCBI Taxonomy" id="29760"/>
    <lineage>
        <taxon>Eukaryota</taxon>
        <taxon>Viridiplantae</taxon>
        <taxon>Streptophyta</taxon>
        <taxon>Embryophyta</taxon>
        <taxon>Tracheophyta</taxon>
        <taxon>Spermatophyta</taxon>
        <taxon>Magnoliopsida</taxon>
        <taxon>eudicotyledons</taxon>
        <taxon>Gunneridae</taxon>
        <taxon>Pentapetalae</taxon>
        <taxon>rosids</taxon>
        <taxon>Vitales</taxon>
        <taxon>Vitaceae</taxon>
        <taxon>Viteae</taxon>
        <taxon>Vitis</taxon>
    </lineage>
</organism>
<dbReference type="SUPFAM" id="SSF52540">
    <property type="entry name" value="P-loop containing nucleoside triphosphate hydrolases"/>
    <property type="match status" value="1"/>
</dbReference>
<dbReference type="InterPro" id="IPR042197">
    <property type="entry name" value="Apaf_helical"/>
</dbReference>
<sequence length="123" mass="13849">MAVDYFLQLEIGMLLCKQIFRVFPMKCMPLLCEAECWKLFCRTAIPDNDTGSCPPELKEYGEKMVKKCVGLPLAIVVLGGLLSSKNQSPTEWENVLNNLQAHFSRDKGVDAILSLSYIELPHN</sequence>
<proteinExistence type="predicted"/>
<protein>
    <recommendedName>
        <fullName evidence="3">NB-ARC domain-containing protein</fullName>
    </recommendedName>
</protein>
<dbReference type="PANTHER" id="PTHR23155">
    <property type="entry name" value="DISEASE RESISTANCE PROTEIN RP"/>
    <property type="match status" value="1"/>
</dbReference>
<accession>A0ABY9BL20</accession>
<dbReference type="InterPro" id="IPR044974">
    <property type="entry name" value="Disease_R_plants"/>
</dbReference>
<dbReference type="PANTHER" id="PTHR23155:SF1193">
    <property type="entry name" value="DISEASE RESISTANCE PROTEIN RPP13-RELATED"/>
    <property type="match status" value="1"/>
</dbReference>
<name>A0ABY9BL20_VITVI</name>
<evidence type="ECO:0008006" key="3">
    <source>
        <dbReference type="Google" id="ProtNLM"/>
    </source>
</evidence>
<dbReference type="InterPro" id="IPR027417">
    <property type="entry name" value="P-loop_NTPase"/>
</dbReference>
<reference evidence="1 2" key="1">
    <citation type="journal article" date="2023" name="Hortic Res">
        <title>The complete reference genome for grapevine (Vitis vinifera L.) genetics and breeding.</title>
        <authorList>
            <person name="Shi X."/>
            <person name="Cao S."/>
            <person name="Wang X."/>
            <person name="Huang S."/>
            <person name="Wang Y."/>
            <person name="Liu Z."/>
            <person name="Liu W."/>
            <person name="Leng X."/>
            <person name="Peng Y."/>
            <person name="Wang N."/>
            <person name="Wang Y."/>
            <person name="Ma Z."/>
            <person name="Xu X."/>
            <person name="Zhang F."/>
            <person name="Xue H."/>
            <person name="Zhong H."/>
            <person name="Wang Y."/>
            <person name="Zhang K."/>
            <person name="Velt A."/>
            <person name="Avia K."/>
            <person name="Holtgrawe D."/>
            <person name="Grimplet J."/>
            <person name="Matus J.T."/>
            <person name="Ware D."/>
            <person name="Wu X."/>
            <person name="Wang H."/>
            <person name="Liu C."/>
            <person name="Fang Y."/>
            <person name="Rustenholz C."/>
            <person name="Cheng Z."/>
            <person name="Xiao H."/>
            <person name="Zhou Y."/>
        </authorList>
    </citation>
    <scope>NUCLEOTIDE SEQUENCE [LARGE SCALE GENOMIC DNA]</scope>
    <source>
        <strain evidence="2">cv. Pinot noir / PN40024</strain>
        <tissue evidence="1">Leaf</tissue>
    </source>
</reference>
<dbReference type="Proteomes" id="UP001227230">
    <property type="component" value="Chromosome 3"/>
</dbReference>
<dbReference type="EMBL" id="CP126650">
    <property type="protein sequence ID" value="WJZ83374.1"/>
    <property type="molecule type" value="Genomic_DNA"/>
</dbReference>
<dbReference type="Gene3D" id="1.10.8.430">
    <property type="entry name" value="Helical domain of apoptotic protease-activating factors"/>
    <property type="match status" value="1"/>
</dbReference>
<evidence type="ECO:0000313" key="1">
    <source>
        <dbReference type="EMBL" id="WJZ83374.1"/>
    </source>
</evidence>
<gene>
    <name evidence="1" type="ORF">VitviT2T_003063</name>
</gene>
<evidence type="ECO:0000313" key="2">
    <source>
        <dbReference type="Proteomes" id="UP001227230"/>
    </source>
</evidence>